<dbReference type="InterPro" id="IPR008906">
    <property type="entry name" value="HATC_C_dom"/>
</dbReference>
<evidence type="ECO:0000313" key="4">
    <source>
        <dbReference type="Proteomes" id="UP000472271"/>
    </source>
</evidence>
<accession>A0A672ZBF4</accession>
<keyword evidence="4" id="KW-1185">Reference proteome</keyword>
<name>A0A672ZBF4_9TELE</name>
<feature type="compositionally biased region" description="Low complexity" evidence="1">
    <location>
        <begin position="48"/>
        <end position="82"/>
    </location>
</feature>
<evidence type="ECO:0000259" key="2">
    <source>
        <dbReference type="SMART" id="SM00597"/>
    </source>
</evidence>
<dbReference type="GO" id="GO:0046983">
    <property type="term" value="F:protein dimerization activity"/>
    <property type="evidence" value="ECO:0007669"/>
    <property type="project" value="InterPro"/>
</dbReference>
<dbReference type="AlphaFoldDB" id="A0A672ZBF4"/>
<dbReference type="InterPro" id="IPR025398">
    <property type="entry name" value="DUF4371"/>
</dbReference>
<dbReference type="Proteomes" id="UP000472271">
    <property type="component" value="Chromosome 1"/>
</dbReference>
<reference evidence="3" key="1">
    <citation type="submission" date="2019-06" db="EMBL/GenBank/DDBJ databases">
        <authorList>
            <consortium name="Wellcome Sanger Institute Data Sharing"/>
        </authorList>
    </citation>
    <scope>NUCLEOTIDE SEQUENCE [LARGE SCALE GENOMIC DNA]</scope>
</reference>
<dbReference type="Pfam" id="PF14291">
    <property type="entry name" value="DUF4371"/>
    <property type="match status" value="1"/>
</dbReference>
<organism evidence="3 4">
    <name type="scientific">Sphaeramia orbicularis</name>
    <name type="common">orbiculate cardinalfish</name>
    <dbReference type="NCBI Taxonomy" id="375764"/>
    <lineage>
        <taxon>Eukaryota</taxon>
        <taxon>Metazoa</taxon>
        <taxon>Chordata</taxon>
        <taxon>Craniata</taxon>
        <taxon>Vertebrata</taxon>
        <taxon>Euteleostomi</taxon>
        <taxon>Actinopterygii</taxon>
        <taxon>Neopterygii</taxon>
        <taxon>Teleostei</taxon>
        <taxon>Neoteleostei</taxon>
        <taxon>Acanthomorphata</taxon>
        <taxon>Gobiaria</taxon>
        <taxon>Kurtiformes</taxon>
        <taxon>Apogonoidei</taxon>
        <taxon>Apogonidae</taxon>
        <taxon>Apogoninae</taxon>
        <taxon>Sphaeramia</taxon>
    </lineage>
</organism>
<reference evidence="3" key="2">
    <citation type="submission" date="2025-08" db="UniProtKB">
        <authorList>
            <consortium name="Ensembl"/>
        </authorList>
    </citation>
    <scope>IDENTIFICATION</scope>
</reference>
<feature type="compositionally biased region" description="Basic and acidic residues" evidence="1">
    <location>
        <begin position="16"/>
        <end position="25"/>
    </location>
</feature>
<feature type="compositionally biased region" description="Basic and acidic residues" evidence="1">
    <location>
        <begin position="418"/>
        <end position="432"/>
    </location>
</feature>
<dbReference type="PANTHER" id="PTHR45749:SF35">
    <property type="entry name" value="AC-LIKE TRANSPOSASE-RELATED"/>
    <property type="match status" value="1"/>
</dbReference>
<dbReference type="InterPro" id="IPR006580">
    <property type="entry name" value="Znf_TTF"/>
</dbReference>
<feature type="region of interest" description="Disordered" evidence="1">
    <location>
        <begin position="1"/>
        <end position="82"/>
    </location>
</feature>
<sequence length="1177" mass="127348">MKRSYPSGNEKRKKRKEEEEKRKQDSGSLRRFLASKGFTGPSSNPEPATSQSVSTHSTVTCTTAPSTAPSTVTCTTAPSTASSTVTCTTAPSTAPSTVTCTTAPSTAPSTVTCTTAPSTAPSTVTCTTAPSTVTCTTAPSTAPSTVTCTTAPSTASSTVTCTTAPSTVTCTTAPSTAPSTVTCTTAPSTASSTVTCTTAPSTVTCTTAPSTAPSTVTCTTAPSTASSTVTCTTAPSTVTCTTAPSTAPSTVTCTTAPSTAPSTVTCTTAPSTAPSTVTCTTAPSTASSTVTCTTAPSTVTCTTAPSTVTCTTAPSTAPSTVTYTTAPSTASSTVTCTIAPSTVTCTIAPSTAPSTVTCTTAPSTASSTVTCTIAPSTVTCTTAPSTVTSSIPVPGGSGSFSEQSASNRTNLPSDSGDQEERTPQRPTPESHHAATASSSLISDDPAQWPGVLSNSEKCSLVTRGPVQVKDVVFPQNKEKAPRRFTKENYYMVMKNGEKIQRTWLIYSVSSDSVFCFACKLFGKQDNAALTKGGFRNWKNLAGHLKDHEYSKTHINNMKSWHELQMRLKTKTAFDQINQDLLYLEEQHWKAVIHRVIAIICHLAERNQALRGRTSVLFDHRNGNFLSQVELMAKFDPVMNEHLRRIQQKETKVHYLSSQIQNEIIELVGGKIVAEIVQRVQKAKYFSIIMDCSPDTSHTQQLSIVLRIVNCEPSGGVSVAEHFVGFVDVKDTTGKGLCETLLDRLAHLNLNLADCRGQSYDNGSNMMGHKQGVQARILHLNDKAPCVPCSSHTLNLVVADAAKSSVTSMSFFGVLQRLYNLFSSSVQHWAVLQQHVKRLTVKSLSVTRWEARIDSVKVVRYNLPEIIQALSALHNTSIQKKDAETTSTVISIMKELMTWRFLLCTNIWYNVLYQVNRVSKLLQNPTGSLELLQRETCAVRQYLEQFRLNGLAGAKTDARQTAETLGIDMTFPAQRRCKTTRQFQCESREEGQSSPEEHFSREFFLPLVDTALTSLNDRFSRHEDVYNLYGFLFSKEEMCAAIQNDTLTEKCQKLEKVLQDIDSEDLVLEVRAAYHAFPEHVSSPREMLNYIYKEQLLDLYANLSIAFRLLLTLPITVASGERSFSALRLIKTYLRSTMSQERLSGLALISIERKVRRSLNLEDIVTAFAQAKSRKHHW</sequence>
<protein>
    <recommendedName>
        <fullName evidence="2">TTF-type domain-containing protein</fullName>
    </recommendedName>
</protein>
<dbReference type="Pfam" id="PF05699">
    <property type="entry name" value="Dimer_Tnp_hAT"/>
    <property type="match status" value="1"/>
</dbReference>
<dbReference type="InParanoid" id="A0A672ZBF4"/>
<dbReference type="SUPFAM" id="SSF53098">
    <property type="entry name" value="Ribonuclease H-like"/>
    <property type="match status" value="1"/>
</dbReference>
<evidence type="ECO:0000256" key="1">
    <source>
        <dbReference type="SAM" id="MobiDB-lite"/>
    </source>
</evidence>
<feature type="domain" description="TTF-type" evidence="2">
    <location>
        <begin position="488"/>
        <end position="572"/>
    </location>
</feature>
<feature type="compositionally biased region" description="Polar residues" evidence="1">
    <location>
        <begin position="399"/>
        <end position="415"/>
    </location>
</feature>
<dbReference type="Ensembl" id="ENSSORT00005014248.1">
    <property type="protein sequence ID" value="ENSSORP00005013832.1"/>
    <property type="gene ID" value="ENSSORG00005007098.1"/>
</dbReference>
<dbReference type="PANTHER" id="PTHR45749">
    <property type="match status" value="1"/>
</dbReference>
<dbReference type="InterPro" id="IPR012337">
    <property type="entry name" value="RNaseH-like_sf"/>
</dbReference>
<evidence type="ECO:0000313" key="3">
    <source>
        <dbReference type="Ensembl" id="ENSSORP00005013832.1"/>
    </source>
</evidence>
<feature type="compositionally biased region" description="Low complexity" evidence="1">
    <location>
        <begin position="381"/>
        <end position="390"/>
    </location>
</feature>
<feature type="region of interest" description="Disordered" evidence="1">
    <location>
        <begin position="381"/>
        <end position="446"/>
    </location>
</feature>
<dbReference type="SMART" id="SM00597">
    <property type="entry name" value="ZnF_TTF"/>
    <property type="match status" value="1"/>
</dbReference>
<reference evidence="3" key="3">
    <citation type="submission" date="2025-09" db="UniProtKB">
        <authorList>
            <consortium name="Ensembl"/>
        </authorList>
    </citation>
    <scope>IDENTIFICATION</scope>
</reference>
<proteinExistence type="predicted"/>